<feature type="region of interest" description="Disordered" evidence="5">
    <location>
        <begin position="692"/>
        <end position="720"/>
    </location>
</feature>
<accession>A0A2M4BFB1</accession>
<dbReference type="Pfam" id="PF05997">
    <property type="entry name" value="Nop52"/>
    <property type="match status" value="1"/>
</dbReference>
<feature type="region of interest" description="Disordered" evidence="5">
    <location>
        <begin position="290"/>
        <end position="328"/>
    </location>
</feature>
<sequence length="735" mass="83200">MVIKEQNAPSTVEETNSAMDDTFGCGETGETPAKTHIISQEIKFARALAGNDAKLRRKVLKNLETWLTTRSQSTFVFSDADFLRLWKGLFYCMWMSDKPLVQEELAESLGALVRCFQHDVPVALQFFKAFIVTMGIEWFGIDRWRTDKFMMLVRRVTRQMLFLLHETNWQTEHVALFVKTIEATILDSEVSPFGLMNHFNDLLLEEVAKVSDGDIPKGVVTQLLEPYVRFLMQCSDKSVGSATTTNIFHALFRQSQLGQAFEEKFELWKRTGFIHGHIDKVQFDVQYEYENEDGEEGEGEEANEEKDGDEEAGNDDDGDESSATKQKVYDPRAGRVSVTIPEIEFDCEEIISLFEKYRYKSFCTTIGKKTATLLVKQFKKFADGIYPLGIQRMPSINPRNYRVDIDEQVEDLEEFRRELYGDQKATNWKERKREIRLQRKLAREQQRQAAGEEDATDAAGTGQETGDTAVVKKKKSKKRKLNPTELKKQQRMELLKRKKEEKMKLLKERLKQSKKNTPNGTMARKVENNSGSSVDEKTPSMLSSKKKLDMSSDSLAKSPTKIQPPSAAGQAASKQANVGKKAGSKNGDKQPFQTVDEWSEPLKDGEEEYFIPSRKVKKASKMNLSSVSSTSHSVATPIANAGERKKGSLKRTPPTGQSATDSTKDDIEPVTPARKRVKIALNKNVAQELDEHVKQVKSSPQMPFDSAKKPAKSLLKPNLIPSPVNPFYKKKIGLK</sequence>
<dbReference type="InterPro" id="IPR010301">
    <property type="entry name" value="RRP1"/>
</dbReference>
<evidence type="ECO:0000256" key="5">
    <source>
        <dbReference type="SAM" id="MobiDB-lite"/>
    </source>
</evidence>
<dbReference type="EMBL" id="GGFJ01002542">
    <property type="protein sequence ID" value="MBW51683.1"/>
    <property type="molecule type" value="Transcribed_RNA"/>
</dbReference>
<dbReference type="GO" id="GO:0030688">
    <property type="term" value="C:preribosome, small subunit precursor"/>
    <property type="evidence" value="ECO:0007669"/>
    <property type="project" value="InterPro"/>
</dbReference>
<dbReference type="PANTHER" id="PTHR13026:SF0">
    <property type="entry name" value="RIBOSOMAL RNA PROCESSING 1B"/>
    <property type="match status" value="1"/>
</dbReference>
<keyword evidence="4" id="KW-0539">Nucleus</keyword>
<feature type="region of interest" description="Disordered" evidence="5">
    <location>
        <begin position="1"/>
        <end position="21"/>
    </location>
</feature>
<feature type="compositionally biased region" description="Basic residues" evidence="5">
    <location>
        <begin position="471"/>
        <end position="481"/>
    </location>
</feature>
<evidence type="ECO:0000256" key="3">
    <source>
        <dbReference type="ARBA" id="ARBA00022552"/>
    </source>
</evidence>
<dbReference type="PANTHER" id="PTHR13026">
    <property type="entry name" value="NNP-1 PROTEIN NOVEL NUCLEAR PROTEIN 1 NOP52"/>
    <property type="match status" value="1"/>
</dbReference>
<organism evidence="6">
    <name type="scientific">Anopheles marajoara</name>
    <dbReference type="NCBI Taxonomy" id="58244"/>
    <lineage>
        <taxon>Eukaryota</taxon>
        <taxon>Metazoa</taxon>
        <taxon>Ecdysozoa</taxon>
        <taxon>Arthropoda</taxon>
        <taxon>Hexapoda</taxon>
        <taxon>Insecta</taxon>
        <taxon>Pterygota</taxon>
        <taxon>Neoptera</taxon>
        <taxon>Endopterygota</taxon>
        <taxon>Diptera</taxon>
        <taxon>Nematocera</taxon>
        <taxon>Culicoidea</taxon>
        <taxon>Culicidae</taxon>
        <taxon>Anophelinae</taxon>
        <taxon>Anopheles</taxon>
    </lineage>
</organism>
<comment type="similarity">
    <text evidence="2">Belongs to the RRP1 family.</text>
</comment>
<name>A0A2M4BFB1_9DIPT</name>
<feature type="region of interest" description="Disordered" evidence="5">
    <location>
        <begin position="440"/>
        <end position="672"/>
    </location>
</feature>
<dbReference type="GO" id="GO:0005634">
    <property type="term" value="C:nucleus"/>
    <property type="evidence" value="ECO:0007669"/>
    <property type="project" value="UniProtKB-SubCell"/>
</dbReference>
<reference evidence="6" key="1">
    <citation type="submission" date="2018-01" db="EMBL/GenBank/DDBJ databases">
        <title>An insight into the sialome of Amazonian anophelines.</title>
        <authorList>
            <person name="Ribeiro J.M."/>
            <person name="Scarpassa V."/>
            <person name="Calvo E."/>
        </authorList>
    </citation>
    <scope>NUCLEOTIDE SEQUENCE</scope>
    <source>
        <tissue evidence="6">Salivary glands</tissue>
    </source>
</reference>
<evidence type="ECO:0000313" key="6">
    <source>
        <dbReference type="EMBL" id="MBW51683.1"/>
    </source>
</evidence>
<evidence type="ECO:0000256" key="1">
    <source>
        <dbReference type="ARBA" id="ARBA00004123"/>
    </source>
</evidence>
<comment type="subcellular location">
    <subcellularLocation>
        <location evidence="1">Nucleus</location>
    </subcellularLocation>
</comment>
<evidence type="ECO:0000256" key="4">
    <source>
        <dbReference type="ARBA" id="ARBA00023242"/>
    </source>
</evidence>
<proteinExistence type="inferred from homology"/>
<feature type="compositionally biased region" description="Basic and acidic residues" evidence="5">
    <location>
        <begin position="485"/>
        <end position="511"/>
    </location>
</feature>
<feature type="compositionally biased region" description="Low complexity" evidence="5">
    <location>
        <begin position="625"/>
        <end position="634"/>
    </location>
</feature>
<feature type="compositionally biased region" description="Polar residues" evidence="5">
    <location>
        <begin position="7"/>
        <end position="19"/>
    </location>
</feature>
<dbReference type="GO" id="GO:0006364">
    <property type="term" value="P:rRNA processing"/>
    <property type="evidence" value="ECO:0007669"/>
    <property type="project" value="UniProtKB-KW"/>
</dbReference>
<keyword evidence="3" id="KW-0698">rRNA processing</keyword>
<protein>
    <submittedName>
        <fullName evidence="6">Putative nucleolar protein</fullName>
    </submittedName>
</protein>
<feature type="compositionally biased region" description="Acidic residues" evidence="5">
    <location>
        <begin position="290"/>
        <end position="320"/>
    </location>
</feature>
<evidence type="ECO:0000256" key="2">
    <source>
        <dbReference type="ARBA" id="ARBA00006374"/>
    </source>
</evidence>
<dbReference type="AlphaFoldDB" id="A0A2M4BFB1"/>